<dbReference type="InterPro" id="IPR043148">
    <property type="entry name" value="TagF_C"/>
</dbReference>
<dbReference type="GO" id="GO:0016740">
    <property type="term" value="F:transferase activity"/>
    <property type="evidence" value="ECO:0007669"/>
    <property type="project" value="UniProtKB-KW"/>
</dbReference>
<dbReference type="Pfam" id="PF04464">
    <property type="entry name" value="Glyphos_transf"/>
    <property type="match status" value="1"/>
</dbReference>
<dbReference type="EMBL" id="JASUBT010000004">
    <property type="protein sequence ID" value="MDL4935537.1"/>
    <property type="molecule type" value="Genomic_DNA"/>
</dbReference>
<evidence type="ECO:0000256" key="1">
    <source>
        <dbReference type="ARBA" id="ARBA00004202"/>
    </source>
</evidence>
<dbReference type="InterPro" id="IPR043149">
    <property type="entry name" value="TagF_N"/>
</dbReference>
<reference evidence="7 8" key="1">
    <citation type="submission" date="2023-06" db="EMBL/GenBank/DDBJ databases">
        <title>Acute promotion of culturable opportunistic pathogens and persistent increase of antibiotic resistance following antibiotic exposure in mouse gut microbiota.</title>
        <authorList>
            <person name="Li L."/>
            <person name="Wang B."/>
            <person name="Sun Y."/>
            <person name="Wang M."/>
            <person name="Xu H."/>
        </authorList>
    </citation>
    <scope>NUCLEOTIDE SEQUENCE [LARGE SCALE GENOMIC DNA]</scope>
    <source>
        <strain evidence="7 8">CRI2_2</strain>
    </source>
</reference>
<dbReference type="SUPFAM" id="SSF53756">
    <property type="entry name" value="UDP-Glycosyltransferase/glycogen phosphorylase"/>
    <property type="match status" value="2"/>
</dbReference>
<dbReference type="PANTHER" id="PTHR37316:SF3">
    <property type="entry name" value="TEICHOIC ACID GLYCEROL-PHOSPHATE TRANSFERASE"/>
    <property type="match status" value="1"/>
</dbReference>
<dbReference type="GO" id="GO:0019350">
    <property type="term" value="P:teichoic acid biosynthetic process"/>
    <property type="evidence" value="ECO:0007669"/>
    <property type="project" value="UniProtKB-KW"/>
</dbReference>
<dbReference type="Proteomes" id="UP001241571">
    <property type="component" value="Unassembled WGS sequence"/>
</dbReference>
<dbReference type="PANTHER" id="PTHR37316">
    <property type="entry name" value="TEICHOIC ACID GLYCEROL-PHOSPHATE PRIMASE"/>
    <property type="match status" value="1"/>
</dbReference>
<dbReference type="InterPro" id="IPR007554">
    <property type="entry name" value="Glycerophosphate_synth"/>
</dbReference>
<keyword evidence="6" id="KW-0472">Membrane</keyword>
<dbReference type="RefSeq" id="WP_245178452.1">
    <property type="nucleotide sequence ID" value="NZ_CP078505.1"/>
</dbReference>
<dbReference type="AlphaFoldDB" id="A0ABD4ZS15"/>
<evidence type="ECO:0000256" key="5">
    <source>
        <dbReference type="ARBA" id="ARBA00022944"/>
    </source>
</evidence>
<accession>A0ABD4ZS15</accession>
<dbReference type="InterPro" id="IPR051612">
    <property type="entry name" value="Teichoic_Acid_Biosynth"/>
</dbReference>
<dbReference type="GO" id="GO:0005886">
    <property type="term" value="C:plasma membrane"/>
    <property type="evidence" value="ECO:0007669"/>
    <property type="project" value="UniProtKB-SubCell"/>
</dbReference>
<gene>
    <name evidence="7" type="ORF">QRX88_07425</name>
</gene>
<comment type="caution">
    <text evidence="7">The sequence shown here is derived from an EMBL/GenBank/DDBJ whole genome shotgun (WGS) entry which is preliminary data.</text>
</comment>
<comment type="similarity">
    <text evidence="2">Belongs to the CDP-glycerol glycerophosphotransferase family.</text>
</comment>
<organism evidence="7 8">
    <name type="scientific">Enterococcus gallinarum</name>
    <dbReference type="NCBI Taxonomy" id="1353"/>
    <lineage>
        <taxon>Bacteria</taxon>
        <taxon>Bacillati</taxon>
        <taxon>Bacillota</taxon>
        <taxon>Bacilli</taxon>
        <taxon>Lactobacillales</taxon>
        <taxon>Enterococcaceae</taxon>
        <taxon>Enterococcus</taxon>
    </lineage>
</organism>
<dbReference type="Gene3D" id="3.40.50.11820">
    <property type="match status" value="1"/>
</dbReference>
<comment type="subcellular location">
    <subcellularLocation>
        <location evidence="1">Cell membrane</location>
        <topology evidence="1">Peripheral membrane protein</topology>
    </subcellularLocation>
</comment>
<evidence type="ECO:0000256" key="2">
    <source>
        <dbReference type="ARBA" id="ARBA00010488"/>
    </source>
</evidence>
<keyword evidence="4" id="KW-0808">Transferase</keyword>
<dbReference type="Gene3D" id="3.40.50.12580">
    <property type="match status" value="1"/>
</dbReference>
<proteinExistence type="inferred from homology"/>
<keyword evidence="5" id="KW-0777">Teichoic acid biosynthesis</keyword>
<sequence>MQSRWIMKIGIIGYDIFGTGGTTRSNINLINDLLSNGHQITYFNLLPFSKGKVKRTKELLQEKEHIDFHLIRKWENVDSKDVYIITRESLFIFAKVIKKKFPNSKIIGEVHTPLPLIDPTVDFAPEAIDTYRVGLQSAHKYLCEKYTNNNIVHFPVSIRHLRCREISNVRQVKENVSFYVYSRFDESQKDIAYSIKLMDYFVNHLGKKTYKLYINGKGPGKLVYEKLILFYNLQENVLINQEIPSDAIYLSTARYETLGYSILEAFIDGRQMILFSGDDKSLAEIYGEFQSFCWLEGSIVSDSAIIEDFLSMPLELKNKLARSDFERLSSISPIRNYGKSYEEAVLEAPIRNSNRGNVNESKIMKVLFEQNNVSNKKYLSAFYTFLKKIPFLKKLLSSEKTKKTIRNILFNRNHSEISPTRVADLRDDFIFIESFHGKSFAGDPKYLALSLQEKKPGYYFFVSSINELVDQEIYSYGMIPVRLGSREYIQKFKTSKLIIINGNSLDKVGKSSKQIFLETWHGFPLKKMVADLMDEEQRILETEAFIPRMKKWDYIPVSSQWNKNLFYSAFKLSENSRLKVLETGVGRNAYLIKNKMNLSEKIRVTEKYLNRPYHEEQKIILYCPTWRGKKRQELTKIDWVSVIEQLPDNYEIIVKLHPLESHMYKKYNQLHDRIHAYFNELTDIQELFLISDVLITDYSSSMFDFAHLNKKIIVLQEDKQSYSEKIGWYFDLEETIGISGQAYSAEQVVKKILEDDDNQYNKNIVKKMLNFDSSNSDEKILQNIFNDY</sequence>
<protein>
    <submittedName>
        <fullName evidence="7">CDP-glycerol glycerophosphotransferase family protein</fullName>
    </submittedName>
</protein>
<evidence type="ECO:0000256" key="3">
    <source>
        <dbReference type="ARBA" id="ARBA00022475"/>
    </source>
</evidence>
<evidence type="ECO:0000256" key="6">
    <source>
        <dbReference type="ARBA" id="ARBA00023136"/>
    </source>
</evidence>
<evidence type="ECO:0000256" key="4">
    <source>
        <dbReference type="ARBA" id="ARBA00022679"/>
    </source>
</evidence>
<evidence type="ECO:0000313" key="8">
    <source>
        <dbReference type="Proteomes" id="UP001241571"/>
    </source>
</evidence>
<name>A0ABD4ZS15_ENTGA</name>
<keyword evidence="3" id="KW-1003">Cell membrane</keyword>
<evidence type="ECO:0000313" key="7">
    <source>
        <dbReference type="EMBL" id="MDL4935537.1"/>
    </source>
</evidence>